<keyword evidence="1" id="KW-0472">Membrane</keyword>
<comment type="caution">
    <text evidence="2">The sequence shown here is derived from an EMBL/GenBank/DDBJ whole genome shotgun (WGS) entry which is preliminary data.</text>
</comment>
<evidence type="ECO:0000313" key="2">
    <source>
        <dbReference type="EMBL" id="TEB28041.1"/>
    </source>
</evidence>
<dbReference type="OrthoDB" id="630188at2759"/>
<keyword evidence="1" id="KW-1133">Transmembrane helix</keyword>
<dbReference type="STRING" id="71717.A0A4Y7T218"/>
<feature type="transmembrane region" description="Helical" evidence="1">
    <location>
        <begin position="16"/>
        <end position="34"/>
    </location>
</feature>
<evidence type="ECO:0000313" key="3">
    <source>
        <dbReference type="Proteomes" id="UP000298030"/>
    </source>
</evidence>
<name>A0A4Y7T218_COPMI</name>
<reference evidence="2 3" key="1">
    <citation type="journal article" date="2019" name="Nat. Ecol. Evol.">
        <title>Megaphylogeny resolves global patterns of mushroom evolution.</title>
        <authorList>
            <person name="Varga T."/>
            <person name="Krizsan K."/>
            <person name="Foldi C."/>
            <person name="Dima B."/>
            <person name="Sanchez-Garcia M."/>
            <person name="Sanchez-Ramirez S."/>
            <person name="Szollosi G.J."/>
            <person name="Szarkandi J.G."/>
            <person name="Papp V."/>
            <person name="Albert L."/>
            <person name="Andreopoulos W."/>
            <person name="Angelini C."/>
            <person name="Antonin V."/>
            <person name="Barry K.W."/>
            <person name="Bougher N.L."/>
            <person name="Buchanan P."/>
            <person name="Buyck B."/>
            <person name="Bense V."/>
            <person name="Catcheside P."/>
            <person name="Chovatia M."/>
            <person name="Cooper J."/>
            <person name="Damon W."/>
            <person name="Desjardin D."/>
            <person name="Finy P."/>
            <person name="Geml J."/>
            <person name="Haridas S."/>
            <person name="Hughes K."/>
            <person name="Justo A."/>
            <person name="Karasinski D."/>
            <person name="Kautmanova I."/>
            <person name="Kiss B."/>
            <person name="Kocsube S."/>
            <person name="Kotiranta H."/>
            <person name="LaButti K.M."/>
            <person name="Lechner B.E."/>
            <person name="Liimatainen K."/>
            <person name="Lipzen A."/>
            <person name="Lukacs Z."/>
            <person name="Mihaltcheva S."/>
            <person name="Morgado L.N."/>
            <person name="Niskanen T."/>
            <person name="Noordeloos M.E."/>
            <person name="Ohm R.A."/>
            <person name="Ortiz-Santana B."/>
            <person name="Ovrebo C."/>
            <person name="Racz N."/>
            <person name="Riley R."/>
            <person name="Savchenko A."/>
            <person name="Shiryaev A."/>
            <person name="Soop K."/>
            <person name="Spirin V."/>
            <person name="Szebenyi C."/>
            <person name="Tomsovsky M."/>
            <person name="Tulloss R.E."/>
            <person name="Uehling J."/>
            <person name="Grigoriev I.V."/>
            <person name="Vagvolgyi C."/>
            <person name="Papp T."/>
            <person name="Martin F.M."/>
            <person name="Miettinen O."/>
            <person name="Hibbett D.S."/>
            <person name="Nagy L.G."/>
        </authorList>
    </citation>
    <scope>NUCLEOTIDE SEQUENCE [LARGE SCALE GENOMIC DNA]</scope>
    <source>
        <strain evidence="2 3">FP101781</strain>
    </source>
</reference>
<dbReference type="Proteomes" id="UP000298030">
    <property type="component" value="Unassembled WGS sequence"/>
</dbReference>
<evidence type="ECO:0000256" key="1">
    <source>
        <dbReference type="SAM" id="Phobius"/>
    </source>
</evidence>
<keyword evidence="1" id="KW-0812">Transmembrane</keyword>
<sequence>MLRTRISGISRRRAPLRLYAGILASLLLACYYFLCTKTLTPVDPPPYTPFASRKCTPRQPCARTELEALNLDKQGNLRSFGSPNQTLSCSPSAYSNGSWAFRPPSRPGTVPDRMRDPLDAIKFAGFEGCASSRLVEWALGADVKEQWGRWPNVTRWEWVPGEGCAGLEQWEKERMVRHLVEEGGWLLIGDSVTGNHFFSLSCLLYPHVIATPNYNNPIVRLTTDRGSFQHLYLNPASPLASPLHPNPLSFTPGFSILKTPLVTFRRVDVLYSKAELVAMHEEWYPGYPSRTHLFNNKERLHTQSVEEALGYLTAPLPYGNYATMIVSTGGHWRTTLFKGYADGEKEGGGIDGVVAFYEHVARRWVREVQERLSRETRNGDEREGESMVVIGGGSRRITKNVVIRPYLPGHDQCREAKGVLEEVELMEYERYNWRHIWKFNHIFETLLTDRQAYPNIHYLPIDRPGRLRPDAHTAKDCLHVMAGADVLEGWTRYIWHFVTQELGARA</sequence>
<accession>A0A4Y7T218</accession>
<dbReference type="AlphaFoldDB" id="A0A4Y7T218"/>
<organism evidence="2 3">
    <name type="scientific">Coprinellus micaceus</name>
    <name type="common">Glistening ink-cap mushroom</name>
    <name type="synonym">Coprinus micaceus</name>
    <dbReference type="NCBI Taxonomy" id="71717"/>
    <lineage>
        <taxon>Eukaryota</taxon>
        <taxon>Fungi</taxon>
        <taxon>Dikarya</taxon>
        <taxon>Basidiomycota</taxon>
        <taxon>Agaricomycotina</taxon>
        <taxon>Agaricomycetes</taxon>
        <taxon>Agaricomycetidae</taxon>
        <taxon>Agaricales</taxon>
        <taxon>Agaricineae</taxon>
        <taxon>Psathyrellaceae</taxon>
        <taxon>Coprinellus</taxon>
    </lineage>
</organism>
<dbReference type="EMBL" id="QPFP01000035">
    <property type="protein sequence ID" value="TEB28041.1"/>
    <property type="molecule type" value="Genomic_DNA"/>
</dbReference>
<gene>
    <name evidence="2" type="ORF">FA13DRAFT_827058</name>
</gene>
<dbReference type="PROSITE" id="PS51257">
    <property type="entry name" value="PROKAR_LIPOPROTEIN"/>
    <property type="match status" value="1"/>
</dbReference>
<keyword evidence="3" id="KW-1185">Reference proteome</keyword>
<protein>
    <submittedName>
        <fullName evidence="2">Uncharacterized protein</fullName>
    </submittedName>
</protein>
<proteinExistence type="predicted"/>